<feature type="region of interest" description="Disordered" evidence="2">
    <location>
        <begin position="1"/>
        <end position="36"/>
    </location>
</feature>
<dbReference type="Gene3D" id="3.40.50.1000">
    <property type="entry name" value="HAD superfamily/HAD-like"/>
    <property type="match status" value="1"/>
</dbReference>
<evidence type="ECO:0000256" key="2">
    <source>
        <dbReference type="SAM" id="MobiDB-lite"/>
    </source>
</evidence>
<name>A0ABD1Z9E1_9MARC</name>
<organism evidence="3 4">
    <name type="scientific">Riccia fluitans</name>
    <dbReference type="NCBI Taxonomy" id="41844"/>
    <lineage>
        <taxon>Eukaryota</taxon>
        <taxon>Viridiplantae</taxon>
        <taxon>Streptophyta</taxon>
        <taxon>Embryophyta</taxon>
        <taxon>Marchantiophyta</taxon>
        <taxon>Marchantiopsida</taxon>
        <taxon>Marchantiidae</taxon>
        <taxon>Marchantiales</taxon>
        <taxon>Ricciaceae</taxon>
        <taxon>Riccia</taxon>
    </lineage>
</organism>
<sequence>MSAPSSSVTNTGPHEATVTLLNKGGSGDSTSQHESSVSSSSLPVKVLVSASFIIGFLLSLAVTEFAKTGSYPRQSIAARYDYGLNPYEGLTGCDESFIMNAEVNNLPGFKISPECKYQLAGYMEHGAGIDFVGGMAGASDYLKTLEIRGDGLDVVVIGVDDTALSNLDFFRNHSYGGDEYSEAVWNEWIYKKGGKSHPKLLELYNQITDAKVGVIFLSWRPESQRDVTAENLISEGYNRGWEDLILRSSEENALTNGEFKSQRRAELMVKGYRILFTVGDQWSDFSGPAKSRFFKVPNPMYYRY</sequence>
<evidence type="ECO:0000313" key="4">
    <source>
        <dbReference type="Proteomes" id="UP001605036"/>
    </source>
</evidence>
<dbReference type="PANTHER" id="PTHR31284">
    <property type="entry name" value="ACID PHOSPHATASE-LIKE PROTEIN"/>
    <property type="match status" value="1"/>
</dbReference>
<accession>A0ABD1Z9E1</accession>
<dbReference type="SUPFAM" id="SSF56784">
    <property type="entry name" value="HAD-like"/>
    <property type="match status" value="1"/>
</dbReference>
<dbReference type="PANTHER" id="PTHR31284:SF10">
    <property type="entry name" value="ACID PHOSPHATASE-LIKE PROTEIN"/>
    <property type="match status" value="1"/>
</dbReference>
<keyword evidence="1" id="KW-0732">Signal</keyword>
<comment type="caution">
    <text evidence="3">The sequence shown here is derived from an EMBL/GenBank/DDBJ whole genome shotgun (WGS) entry which is preliminary data.</text>
</comment>
<dbReference type="InterPro" id="IPR005519">
    <property type="entry name" value="Acid_phosphat_B-like"/>
</dbReference>
<keyword evidence="4" id="KW-1185">Reference proteome</keyword>
<dbReference type="Proteomes" id="UP001605036">
    <property type="component" value="Unassembled WGS sequence"/>
</dbReference>
<reference evidence="3 4" key="1">
    <citation type="submission" date="2024-09" db="EMBL/GenBank/DDBJ databases">
        <title>Chromosome-scale assembly of Riccia fluitans.</title>
        <authorList>
            <person name="Paukszto L."/>
            <person name="Sawicki J."/>
            <person name="Karawczyk K."/>
            <person name="Piernik-Szablinska J."/>
            <person name="Szczecinska M."/>
            <person name="Mazdziarz M."/>
        </authorList>
    </citation>
    <scope>NUCLEOTIDE SEQUENCE [LARGE SCALE GENOMIC DNA]</scope>
    <source>
        <strain evidence="3">Rf_01</strain>
        <tissue evidence="3">Aerial parts of the thallus</tissue>
    </source>
</reference>
<gene>
    <name evidence="3" type="ORF">R1flu_010899</name>
</gene>
<evidence type="ECO:0008006" key="5">
    <source>
        <dbReference type="Google" id="ProtNLM"/>
    </source>
</evidence>
<dbReference type="InterPro" id="IPR023214">
    <property type="entry name" value="HAD_sf"/>
</dbReference>
<dbReference type="AlphaFoldDB" id="A0ABD1Z9E1"/>
<dbReference type="EMBL" id="JBHFFA010000002">
    <property type="protein sequence ID" value="KAL2643312.1"/>
    <property type="molecule type" value="Genomic_DNA"/>
</dbReference>
<evidence type="ECO:0000313" key="3">
    <source>
        <dbReference type="EMBL" id="KAL2643312.1"/>
    </source>
</evidence>
<feature type="compositionally biased region" description="Polar residues" evidence="2">
    <location>
        <begin position="1"/>
        <end position="12"/>
    </location>
</feature>
<proteinExistence type="predicted"/>
<dbReference type="Pfam" id="PF03767">
    <property type="entry name" value="Acid_phosphat_B"/>
    <property type="match status" value="1"/>
</dbReference>
<evidence type="ECO:0000256" key="1">
    <source>
        <dbReference type="ARBA" id="ARBA00022729"/>
    </source>
</evidence>
<dbReference type="InterPro" id="IPR036412">
    <property type="entry name" value="HAD-like_sf"/>
</dbReference>
<protein>
    <recommendedName>
        <fullName evidence="5">Acid phosphatase</fullName>
    </recommendedName>
</protein>